<dbReference type="SUPFAM" id="SSF89009">
    <property type="entry name" value="GAT-like domain"/>
    <property type="match status" value="1"/>
</dbReference>
<feature type="compositionally biased region" description="Polar residues" evidence="9">
    <location>
        <begin position="111"/>
        <end position="130"/>
    </location>
</feature>
<evidence type="ECO:0000313" key="14">
    <source>
        <dbReference type="Proteomes" id="UP001055439"/>
    </source>
</evidence>
<dbReference type="FunFam" id="1.25.40.90:FF:000028">
    <property type="entry name" value="TOM1-like protein 2"/>
    <property type="match status" value="1"/>
</dbReference>
<dbReference type="Gene3D" id="1.20.58.160">
    <property type="match status" value="1"/>
</dbReference>
<dbReference type="Gene3D" id="1.20.58.2010">
    <property type="entry name" value="PRONE domain, subdomain 1"/>
    <property type="match status" value="1"/>
</dbReference>
<evidence type="ECO:0000256" key="8">
    <source>
        <dbReference type="PROSITE-ProRule" id="PRU00663"/>
    </source>
</evidence>
<dbReference type="FunFam" id="1.20.58.2010:FF:000001">
    <property type="entry name" value="Rop guanine nucleotide exchange factor 14"/>
    <property type="match status" value="1"/>
</dbReference>
<dbReference type="Gene3D" id="1.25.40.90">
    <property type="match status" value="1"/>
</dbReference>
<evidence type="ECO:0000259" key="10">
    <source>
        <dbReference type="PROSITE" id="PS50179"/>
    </source>
</evidence>
<comment type="subcellular location">
    <subcellularLocation>
        <location evidence="1">Membrane</location>
    </subcellularLocation>
</comment>
<dbReference type="InterPro" id="IPR038937">
    <property type="entry name" value="RopGEF"/>
</dbReference>
<dbReference type="PROSITE" id="PS51334">
    <property type="entry name" value="PRONE"/>
    <property type="match status" value="1"/>
</dbReference>
<dbReference type="PANTHER" id="PTHR33101">
    <property type="entry name" value="ROP GUANINE NUCLEOTIDE EXCHANGE FACTOR 1"/>
    <property type="match status" value="1"/>
</dbReference>
<dbReference type="Pfam" id="PF03763">
    <property type="entry name" value="Remorin_C"/>
    <property type="match status" value="1"/>
</dbReference>
<evidence type="ECO:0000256" key="5">
    <source>
        <dbReference type="ARBA" id="ARBA00022658"/>
    </source>
</evidence>
<dbReference type="PROSITE" id="PS50909">
    <property type="entry name" value="GAT"/>
    <property type="match status" value="1"/>
</dbReference>
<proteinExistence type="inferred from homology"/>
<feature type="domain" description="GAT" evidence="11">
    <location>
        <begin position="951"/>
        <end position="1058"/>
    </location>
</feature>
<feature type="compositionally biased region" description="Basic and acidic residues" evidence="9">
    <location>
        <begin position="54"/>
        <end position="66"/>
    </location>
</feature>
<evidence type="ECO:0000256" key="6">
    <source>
        <dbReference type="ARBA" id="ARBA00022927"/>
    </source>
</evidence>
<dbReference type="EMBL" id="CP097507">
    <property type="protein sequence ID" value="URE03424.1"/>
    <property type="molecule type" value="Genomic_DNA"/>
</dbReference>
<evidence type="ECO:0000256" key="4">
    <source>
        <dbReference type="ARBA" id="ARBA00022448"/>
    </source>
</evidence>
<dbReference type="InterPro" id="IPR038425">
    <property type="entry name" value="GAT_sf"/>
</dbReference>
<dbReference type="OrthoDB" id="2018246at2759"/>
<feature type="region of interest" description="Disordered" evidence="9">
    <location>
        <begin position="1172"/>
        <end position="1224"/>
    </location>
</feature>
<keyword evidence="7" id="KW-0472">Membrane</keyword>
<comment type="similarity">
    <text evidence="2">Belongs to the remorin family.</text>
</comment>
<dbReference type="GO" id="GO:0016020">
    <property type="term" value="C:membrane"/>
    <property type="evidence" value="ECO:0007669"/>
    <property type="project" value="UniProtKB-SubCell"/>
</dbReference>
<dbReference type="CDD" id="cd14231">
    <property type="entry name" value="GAT_GGA-like_plant"/>
    <property type="match status" value="1"/>
</dbReference>
<dbReference type="PANTHER" id="PTHR33101:SF10">
    <property type="entry name" value="ROP GUANINE NUCLEOTIDE EXCHANGE FACTOR 12"/>
    <property type="match status" value="1"/>
</dbReference>
<dbReference type="Gene3D" id="1.20.58.1310">
    <property type="entry name" value="PRONE domain, subdomain 2"/>
    <property type="match status" value="1"/>
</dbReference>
<feature type="region of interest" description="Disordered" evidence="9">
    <location>
        <begin position="26"/>
        <end position="141"/>
    </location>
</feature>
<organism evidence="13 14">
    <name type="scientific">Musa troglodytarum</name>
    <name type="common">fe'i banana</name>
    <dbReference type="NCBI Taxonomy" id="320322"/>
    <lineage>
        <taxon>Eukaryota</taxon>
        <taxon>Viridiplantae</taxon>
        <taxon>Streptophyta</taxon>
        <taxon>Embryophyta</taxon>
        <taxon>Tracheophyta</taxon>
        <taxon>Spermatophyta</taxon>
        <taxon>Magnoliopsida</taxon>
        <taxon>Liliopsida</taxon>
        <taxon>Zingiberales</taxon>
        <taxon>Musaceae</taxon>
        <taxon>Musa</taxon>
    </lineage>
</organism>
<dbReference type="Proteomes" id="UP001055439">
    <property type="component" value="Chromosome 5"/>
</dbReference>
<feature type="compositionally biased region" description="Low complexity" evidence="9">
    <location>
        <begin position="1094"/>
        <end position="1115"/>
    </location>
</feature>
<feature type="compositionally biased region" description="Basic and acidic residues" evidence="9">
    <location>
        <begin position="76"/>
        <end position="93"/>
    </location>
</feature>
<dbReference type="Pfam" id="PF03759">
    <property type="entry name" value="PRONE"/>
    <property type="match status" value="1"/>
</dbReference>
<evidence type="ECO:0000256" key="1">
    <source>
        <dbReference type="ARBA" id="ARBA00004370"/>
    </source>
</evidence>
<gene>
    <name evidence="13" type="ORF">MUK42_20693</name>
</gene>
<dbReference type="CDD" id="cd03561">
    <property type="entry name" value="VHS"/>
    <property type="match status" value="1"/>
</dbReference>
<feature type="region of interest" description="Disordered" evidence="9">
    <location>
        <begin position="1075"/>
        <end position="1115"/>
    </location>
</feature>
<feature type="domain" description="VHS" evidence="10">
    <location>
        <begin position="789"/>
        <end position="918"/>
    </location>
</feature>
<dbReference type="SMART" id="SM00288">
    <property type="entry name" value="VHS"/>
    <property type="match status" value="1"/>
</dbReference>
<dbReference type="GO" id="GO:0005085">
    <property type="term" value="F:guanyl-nucleotide exchange factor activity"/>
    <property type="evidence" value="ECO:0007669"/>
    <property type="project" value="UniProtKB-UniRule"/>
</dbReference>
<protein>
    <submittedName>
        <fullName evidence="13">VHS and GAT domain containing protein</fullName>
    </submittedName>
</protein>
<dbReference type="InterPro" id="IPR005516">
    <property type="entry name" value="Remorin_C"/>
</dbReference>
<evidence type="ECO:0000256" key="9">
    <source>
        <dbReference type="SAM" id="MobiDB-lite"/>
    </source>
</evidence>
<sequence>MSDVNNASDAAFATAVAAAAYAITSLEEKDPLNQKRPPAKPTDSILLRWWTGKQPKDDEKQSDHSPVKKPVGNKGKMLDESGFDRKLSGKAKETNLVTKRTPTISDKYPNDTGSGTEASSTIKSTASLSGKGNGVDKTTGYDTVETKTNAWEREKMDEITKRYERMMNEIREWETQKKLNAKHRLERKEVGFSYTVKIPFRRLTTRPSYLQSLRSPDRGDDPVHPHTLWYKVRAFSLVMVRFLRRGHGFDKSEEGDEVGGHQAHSLILEGSGNGFGVEEDIFFHSQGAGAGRPLGAQQIGSVLERSSGIGPRSRLRKDEDMELMKERFAKLLLGEDMSGGGKGVSSALALSNAITNLAASVFGEQWRLEPMSAERKARWRKEIGWLLSVTDYIVEFVPSRQTSKDGSIMEIMITQQRKDLQLNIPALRKLDAMLIGSLDNFKDQNEFWYVSRDADESEKGAQRKDDKWWLPTVRVPPNGLSDVSKRWLQFQKESVNQVLKAAMAINAQVLMEMEVPEAYIDSLPKNGRASLGESIYRNITDDVFDPEEFLETMDLSTEHKVLDLKNRIEASIVIWKRKMHDKDSKSSWGSAVSLEKREQFEERAETILLLIKHRFPGLPQTSLDISKIQYNRDVGLSILESYSRILESLAFTVMSRIEDVIYADSLAQNRATKNSNKRQSLHDAAAVKKLNAKEEPEKVESPSSMTLSDFMGWNFVPEPVMKKNSGYVDDTISSKKKLPDVEAVKKVSYIERVEHVSQEPVRISSVGSSSRSIGFSRARGMAGALVDRATSHMLIGPDWAMNVQIRDILNRDPGQAKDVVRGLKKRIGHKNPKVQLLALTLLETVTKSCGDIVHMHVAEKGILHKMVKIVKKKPDLQVKEKILVLIDTWQEAFGGPRAAYSQYYAAYQDLLRTGRSAPLFTPQNQPLTLYPPTAQSTDDHQEVPETSVGSDFPALSLTEIQNARGIVDVLAEMLNAIDPGNREGLRQEVIVDLVDQCRTYKQRVSVVGGARYSKVDIVMNVGNGLCVLAGIDEELLCQGLALNDDLQRVLAKHDSVAAGIAVQVEKPKTLKALVDVDDSAASKDTDQRSSTGTSSNQPPLQQLSLPAPPVSNSSANSLAIVDPNIDLLSGEDYSKPATENMLALVPVSEPLTNSASDQNILALSDMFSNTSAQVNNNNPTNVPDSSLTLSAPQAYPSVSPLQLQPQRVQQPAPYPNGTNPGPPRYEHAINDGSQLHQANTVWNGQVIPSVTSQQATQGYGINDQNGILPLPPWQAQPVRTTEVPNFQPQPVQNGHLGGVNSLPGPINQSEGMQLQYPQSMPGSFVGVTHPQFMLGTQFGGLQPQFVLGNQYVGQNGQMTAIYSQQMLGGHLPAINQQTLSSIQMTGYGYRKQPESQFYDPRVPGYNYSSPEEISQRMYSLSMQDNSMFVNKTSSYQSSMPSYLHQSNTPSKPDDKLFGDLVNMAKAKQNKPTANKVGSL</sequence>
<dbReference type="InterPro" id="IPR008942">
    <property type="entry name" value="ENTH_VHS"/>
</dbReference>
<keyword evidence="14" id="KW-1185">Reference proteome</keyword>
<name>A0A9E7K3Q7_9LILI</name>
<evidence type="ECO:0000256" key="2">
    <source>
        <dbReference type="ARBA" id="ARBA00005711"/>
    </source>
</evidence>
<dbReference type="GO" id="GO:0015031">
    <property type="term" value="P:protein transport"/>
    <property type="evidence" value="ECO:0007669"/>
    <property type="project" value="UniProtKB-KW"/>
</dbReference>
<dbReference type="Pfam" id="PF00790">
    <property type="entry name" value="VHS"/>
    <property type="match status" value="1"/>
</dbReference>
<keyword evidence="4" id="KW-0813">Transport</keyword>
<dbReference type="InterPro" id="IPR005512">
    <property type="entry name" value="PRONE_dom"/>
</dbReference>
<evidence type="ECO:0000259" key="12">
    <source>
        <dbReference type="PROSITE" id="PS51334"/>
    </source>
</evidence>
<comment type="similarity">
    <text evidence="3">Belongs to the TOM1 family.</text>
</comment>
<evidence type="ECO:0000256" key="7">
    <source>
        <dbReference type="ARBA" id="ARBA00023136"/>
    </source>
</evidence>
<feature type="compositionally biased region" description="Low complexity" evidence="9">
    <location>
        <begin position="1200"/>
        <end position="1211"/>
    </location>
</feature>
<dbReference type="FunFam" id="1.20.58.1310:FF:000001">
    <property type="entry name" value="Rop guanine nucleotide exchange factor 9"/>
    <property type="match status" value="1"/>
</dbReference>
<feature type="compositionally biased region" description="Polar residues" evidence="9">
    <location>
        <begin position="95"/>
        <end position="104"/>
    </location>
</feature>
<accession>A0A9E7K3Q7</accession>
<evidence type="ECO:0000313" key="13">
    <source>
        <dbReference type="EMBL" id="URE03424.1"/>
    </source>
</evidence>
<feature type="domain" description="PRONE" evidence="12">
    <location>
        <begin position="311"/>
        <end position="674"/>
    </location>
</feature>
<keyword evidence="6" id="KW-0653">Protein transport</keyword>
<dbReference type="InterPro" id="IPR004152">
    <property type="entry name" value="GAT_dom"/>
</dbReference>
<dbReference type="GO" id="GO:0005737">
    <property type="term" value="C:cytoplasm"/>
    <property type="evidence" value="ECO:0007669"/>
    <property type="project" value="UniProtKB-ARBA"/>
</dbReference>
<dbReference type="InterPro" id="IPR002014">
    <property type="entry name" value="VHS_dom"/>
</dbReference>
<reference evidence="13" key="1">
    <citation type="submission" date="2022-05" db="EMBL/GenBank/DDBJ databases">
        <title>The Musa troglodytarum L. genome provides insights into the mechanism of non-climacteric behaviour and enrichment of carotenoids.</title>
        <authorList>
            <person name="Wang J."/>
        </authorList>
    </citation>
    <scope>NUCLEOTIDE SEQUENCE</scope>
    <source>
        <tissue evidence="13">Leaf</tissue>
    </source>
</reference>
<evidence type="ECO:0000259" key="11">
    <source>
        <dbReference type="PROSITE" id="PS50909"/>
    </source>
</evidence>
<evidence type="ECO:0000256" key="3">
    <source>
        <dbReference type="ARBA" id="ARBA00007708"/>
    </source>
</evidence>
<dbReference type="PROSITE" id="PS50179">
    <property type="entry name" value="VHS"/>
    <property type="match status" value="1"/>
</dbReference>
<feature type="compositionally biased region" description="Polar residues" evidence="9">
    <location>
        <begin position="1172"/>
        <end position="1191"/>
    </location>
</feature>
<dbReference type="SUPFAM" id="SSF48464">
    <property type="entry name" value="ENTH/VHS domain"/>
    <property type="match status" value="1"/>
</dbReference>
<dbReference type="GO" id="GO:0043130">
    <property type="term" value="F:ubiquitin binding"/>
    <property type="evidence" value="ECO:0007669"/>
    <property type="project" value="InterPro"/>
</dbReference>
<dbReference type="FunFam" id="1.20.58.2010:FF:000003">
    <property type="entry name" value="Rop guanine nucleotide exchange factor 14"/>
    <property type="match status" value="1"/>
</dbReference>
<dbReference type="GO" id="GO:0035091">
    <property type="term" value="F:phosphatidylinositol binding"/>
    <property type="evidence" value="ECO:0007669"/>
    <property type="project" value="InterPro"/>
</dbReference>
<keyword evidence="5 8" id="KW-0344">Guanine-nucleotide releasing factor</keyword>